<dbReference type="SUPFAM" id="SSF48695">
    <property type="entry name" value="Multiheme cytochromes"/>
    <property type="match status" value="1"/>
</dbReference>
<accession>A0A7W8DH06</accession>
<keyword evidence="1" id="KW-0732">Signal</keyword>
<name>A0A7W8DH06_9BACT</name>
<feature type="signal peptide" evidence="1">
    <location>
        <begin position="1"/>
        <end position="21"/>
    </location>
</feature>
<dbReference type="Proteomes" id="UP000528322">
    <property type="component" value="Unassembled WGS sequence"/>
</dbReference>
<gene>
    <name evidence="2" type="ORF">HNR37_001322</name>
</gene>
<feature type="chain" id="PRO_5030543956" evidence="1">
    <location>
        <begin position="22"/>
        <end position="128"/>
    </location>
</feature>
<organism evidence="2 3">
    <name type="scientific">Desulfurispira natronophila</name>
    <dbReference type="NCBI Taxonomy" id="682562"/>
    <lineage>
        <taxon>Bacteria</taxon>
        <taxon>Pseudomonadati</taxon>
        <taxon>Chrysiogenota</taxon>
        <taxon>Chrysiogenia</taxon>
        <taxon>Chrysiogenales</taxon>
        <taxon>Chrysiogenaceae</taxon>
        <taxon>Desulfurispira</taxon>
    </lineage>
</organism>
<dbReference type="RefSeq" id="WP_183731721.1">
    <property type="nucleotide sequence ID" value="NZ_JACHID010000007.1"/>
</dbReference>
<reference evidence="2 3" key="1">
    <citation type="submission" date="2020-08" db="EMBL/GenBank/DDBJ databases">
        <title>Genomic Encyclopedia of Type Strains, Phase IV (KMG-IV): sequencing the most valuable type-strain genomes for metagenomic binning, comparative biology and taxonomic classification.</title>
        <authorList>
            <person name="Goeker M."/>
        </authorList>
    </citation>
    <scope>NUCLEOTIDE SEQUENCE [LARGE SCALE GENOMIC DNA]</scope>
    <source>
        <strain evidence="2 3">DSM 22071</strain>
    </source>
</reference>
<protein>
    <submittedName>
        <fullName evidence="2">Mono/diheme cytochrome c family protein</fullName>
    </submittedName>
</protein>
<dbReference type="InterPro" id="IPR036280">
    <property type="entry name" value="Multihaem_cyt_sf"/>
</dbReference>
<keyword evidence="3" id="KW-1185">Reference proteome</keyword>
<comment type="caution">
    <text evidence="2">The sequence shown here is derived from an EMBL/GenBank/DDBJ whole genome shotgun (WGS) entry which is preliminary data.</text>
</comment>
<dbReference type="Gene3D" id="1.10.1130.10">
    <property type="entry name" value="Flavocytochrome C3, Chain A"/>
    <property type="match status" value="1"/>
</dbReference>
<evidence type="ECO:0000256" key="1">
    <source>
        <dbReference type="SAM" id="SignalP"/>
    </source>
</evidence>
<dbReference type="EMBL" id="JACHID010000007">
    <property type="protein sequence ID" value="MBB5022005.1"/>
    <property type="molecule type" value="Genomic_DNA"/>
</dbReference>
<evidence type="ECO:0000313" key="3">
    <source>
        <dbReference type="Proteomes" id="UP000528322"/>
    </source>
</evidence>
<proteinExistence type="predicted"/>
<dbReference type="AlphaFoldDB" id="A0A7W8DH06"/>
<sequence>MKKVLLLVFFVTSAFMVSASASTPACVNCHAGLPDAALQGGKAHAEQYQGIHEKMTNPMHMSLKDCASCHSPENLKSADSASASLKGGSLEALGTSASCVGCHNKAGTPAAYYTDWNMERVKKHTFSN</sequence>
<evidence type="ECO:0000313" key="2">
    <source>
        <dbReference type="EMBL" id="MBB5022005.1"/>
    </source>
</evidence>